<organism>
    <name type="scientific">Ixodes scapularis</name>
    <name type="common">Black-legged tick</name>
    <name type="synonym">Deer tick</name>
    <dbReference type="NCBI Taxonomy" id="6945"/>
    <lineage>
        <taxon>Eukaryota</taxon>
        <taxon>Metazoa</taxon>
        <taxon>Ecdysozoa</taxon>
        <taxon>Arthropoda</taxon>
        <taxon>Chelicerata</taxon>
        <taxon>Arachnida</taxon>
        <taxon>Acari</taxon>
        <taxon>Parasitiformes</taxon>
        <taxon>Ixodida</taxon>
        <taxon>Ixodoidea</taxon>
        <taxon>Ixodidae</taxon>
        <taxon>Ixodinae</taxon>
        <taxon>Ixodes</taxon>
    </lineage>
</organism>
<dbReference type="EMBL" id="ABJB010688410">
    <property type="status" value="NOT_ANNOTATED_CDS"/>
    <property type="molecule type" value="Genomic_DNA"/>
</dbReference>
<protein>
    <submittedName>
        <fullName evidence="1 2">Uncharacterized protein</fullName>
    </submittedName>
</protein>
<evidence type="ECO:0000313" key="1">
    <source>
        <dbReference type="EMBL" id="EEC07930.1"/>
    </source>
</evidence>
<dbReference type="EMBL" id="DS749294">
    <property type="protein sequence ID" value="EEC07930.1"/>
    <property type="molecule type" value="Genomic_DNA"/>
</dbReference>
<dbReference type="VEuPathDB" id="VectorBase:ISCW006075"/>
<dbReference type="VEuPathDB" id="VectorBase:ISCI006075"/>
<keyword evidence="3" id="KW-1185">Reference proteome</keyword>
<dbReference type="Proteomes" id="UP000001555">
    <property type="component" value="Unassembled WGS sequence"/>
</dbReference>
<name>B7PMV8_IXOSC</name>
<dbReference type="InParanoid" id="B7PMV8"/>
<reference evidence="1 3" key="1">
    <citation type="submission" date="2008-03" db="EMBL/GenBank/DDBJ databases">
        <title>Annotation of Ixodes scapularis.</title>
        <authorList>
            <consortium name="Ixodes scapularis Genome Project Consortium"/>
            <person name="Caler E."/>
            <person name="Hannick L.I."/>
            <person name="Bidwell S."/>
            <person name="Joardar V."/>
            <person name="Thiagarajan M."/>
            <person name="Amedeo P."/>
            <person name="Galinsky K.J."/>
            <person name="Schobel S."/>
            <person name="Inman J."/>
            <person name="Hostetler J."/>
            <person name="Miller J."/>
            <person name="Hammond M."/>
            <person name="Megy K."/>
            <person name="Lawson D."/>
            <person name="Kodira C."/>
            <person name="Sutton G."/>
            <person name="Meyer J."/>
            <person name="Hill C.A."/>
            <person name="Birren B."/>
            <person name="Nene V."/>
            <person name="Collins F."/>
            <person name="Alarcon-Chaidez F."/>
            <person name="Wikel S."/>
            <person name="Strausberg R."/>
        </authorList>
    </citation>
    <scope>NUCLEOTIDE SEQUENCE [LARGE SCALE GENOMIC DNA]</scope>
    <source>
        <strain evidence="3">Wikel</strain>
        <strain evidence="1">Wikel colony</strain>
    </source>
</reference>
<gene>
    <name evidence="1" type="ORF">IscW_ISCW006075</name>
</gene>
<accession>B7PMV8</accession>
<dbReference type="EnsemblMetazoa" id="ISCW006075-RA">
    <property type="protein sequence ID" value="ISCW006075-PA"/>
    <property type="gene ID" value="ISCW006075"/>
</dbReference>
<dbReference type="PaxDb" id="6945-B7PMV8"/>
<reference evidence="2" key="2">
    <citation type="submission" date="2020-05" db="UniProtKB">
        <authorList>
            <consortium name="EnsemblMetazoa"/>
        </authorList>
    </citation>
    <scope>IDENTIFICATION</scope>
    <source>
        <strain evidence="2">wikel</strain>
    </source>
</reference>
<dbReference type="AlphaFoldDB" id="B7PMV8"/>
<dbReference type="HOGENOM" id="CLU_1788989_0_0_1"/>
<sequence>MMKKGRLLTMYCRCPNNGTFYNCAGNQSFLFPAGRLSLLICGRQDFTLPSFATTKESGWCCNGHKVVIHMLLPETFVLDCILSLGPSSGYLSSTNLKFTLKLAAMPNNIPIRAYSSIPRKCLFTNVVVMFNGSLKGLTKHSLLQC</sequence>
<evidence type="ECO:0000313" key="3">
    <source>
        <dbReference type="Proteomes" id="UP000001555"/>
    </source>
</evidence>
<proteinExistence type="predicted"/>
<evidence type="ECO:0000313" key="2">
    <source>
        <dbReference type="EnsemblMetazoa" id="ISCW006075-PA"/>
    </source>
</evidence>